<accession>A0ABS9MM07</accession>
<evidence type="ECO:0000313" key="5">
    <source>
        <dbReference type="Proteomes" id="UP001298681"/>
    </source>
</evidence>
<dbReference type="Pfam" id="PF03358">
    <property type="entry name" value="FMN_red"/>
    <property type="match status" value="1"/>
</dbReference>
<keyword evidence="1" id="KW-0285">Flavoprotein</keyword>
<dbReference type="RefSeq" id="WP_237966936.1">
    <property type="nucleotide sequence ID" value="NZ_JAKNHQ010000013.1"/>
</dbReference>
<dbReference type="InterPro" id="IPR051796">
    <property type="entry name" value="ISF_SsuE-like"/>
</dbReference>
<dbReference type="Gene3D" id="3.40.50.360">
    <property type="match status" value="1"/>
</dbReference>
<gene>
    <name evidence="4" type="ORF">L0P57_09915</name>
</gene>
<dbReference type="PANTHER" id="PTHR43278">
    <property type="entry name" value="NAD(P)H-DEPENDENT FMN-CONTAINING OXIDOREDUCTASE YWQN-RELATED"/>
    <property type="match status" value="1"/>
</dbReference>
<dbReference type="PANTHER" id="PTHR43278:SF4">
    <property type="entry name" value="NAD(P)H-DEPENDENT FMN-CONTAINING OXIDOREDUCTASE YWQN-RELATED"/>
    <property type="match status" value="1"/>
</dbReference>
<dbReference type="SUPFAM" id="SSF52218">
    <property type="entry name" value="Flavoproteins"/>
    <property type="match status" value="1"/>
</dbReference>
<name>A0ABS9MM07_9FIRM</name>
<keyword evidence="2" id="KW-0288">FMN</keyword>
<protein>
    <submittedName>
        <fullName evidence="4">Flavodoxin family protein</fullName>
    </submittedName>
</protein>
<dbReference type="InterPro" id="IPR029039">
    <property type="entry name" value="Flavoprotein-like_sf"/>
</dbReference>
<comment type="caution">
    <text evidence="4">The sequence shown here is derived from an EMBL/GenBank/DDBJ whole genome shotgun (WGS) entry which is preliminary data.</text>
</comment>
<evidence type="ECO:0000256" key="1">
    <source>
        <dbReference type="ARBA" id="ARBA00022630"/>
    </source>
</evidence>
<organism evidence="4 5">
    <name type="scientific">Anaeromassilibacillus senegalensis</name>
    <dbReference type="NCBI Taxonomy" id="1673717"/>
    <lineage>
        <taxon>Bacteria</taxon>
        <taxon>Bacillati</taxon>
        <taxon>Bacillota</taxon>
        <taxon>Clostridia</taxon>
        <taxon>Eubacteriales</taxon>
        <taxon>Acutalibacteraceae</taxon>
        <taxon>Anaeromassilibacillus</taxon>
    </lineage>
</organism>
<evidence type="ECO:0000259" key="3">
    <source>
        <dbReference type="Pfam" id="PF03358"/>
    </source>
</evidence>
<dbReference type="EMBL" id="JAKNHQ010000013">
    <property type="protein sequence ID" value="MCG4611242.1"/>
    <property type="molecule type" value="Genomic_DNA"/>
</dbReference>
<dbReference type="Proteomes" id="UP001298681">
    <property type="component" value="Unassembled WGS sequence"/>
</dbReference>
<evidence type="ECO:0000313" key="4">
    <source>
        <dbReference type="EMBL" id="MCG4611242.1"/>
    </source>
</evidence>
<sequence>MKALLLNASPKNNGNTARLLELIGDAFQKKGMETQTICLGDLHYAFCKGCRSCYQTAECVQHDDVQLVLEQMEQADLIAIASPDYWGGITGQLKAFIDRCTPYSPAHQPHAALSMGKRGISIALSAREDPRECKEILARIDRFFQRMGIRPMANYYTCGVLTEDDLNNNEGKLAEVTFFGEEIAKTLVK</sequence>
<proteinExistence type="predicted"/>
<keyword evidence="5" id="KW-1185">Reference proteome</keyword>
<dbReference type="InterPro" id="IPR005025">
    <property type="entry name" value="FMN_Rdtase-like_dom"/>
</dbReference>
<reference evidence="4 5" key="1">
    <citation type="submission" date="2022-01" db="EMBL/GenBank/DDBJ databases">
        <title>Collection of gut derived symbiotic bacterial strains cultured from healthy donors.</title>
        <authorList>
            <person name="Lin H."/>
            <person name="Kohout C."/>
            <person name="Waligurski E."/>
            <person name="Pamer E.G."/>
        </authorList>
    </citation>
    <scope>NUCLEOTIDE SEQUENCE [LARGE SCALE GENOMIC DNA]</scope>
    <source>
        <strain evidence="4 5">DFI.7.58</strain>
    </source>
</reference>
<evidence type="ECO:0000256" key="2">
    <source>
        <dbReference type="ARBA" id="ARBA00022643"/>
    </source>
</evidence>
<feature type="domain" description="NADPH-dependent FMN reductase-like" evidence="3">
    <location>
        <begin position="1"/>
        <end position="119"/>
    </location>
</feature>